<keyword evidence="4" id="KW-1185">Reference proteome</keyword>
<reference evidence="3 4" key="1">
    <citation type="submission" date="2018-03" db="EMBL/GenBank/DDBJ databases">
        <title>Genomic Encyclopedia of Type Strains, Phase III (KMG-III): the genomes of soil and plant-associated and newly described type strains.</title>
        <authorList>
            <person name="Whitman W."/>
        </authorList>
    </citation>
    <scope>NUCLEOTIDE SEQUENCE [LARGE SCALE GENOMIC DNA]</scope>
    <source>
        <strain evidence="3 4">CGMCC 4.7097</strain>
    </source>
</reference>
<sequence length="896" mass="98171">MPLAEINAACKADKERKSGTIRNLHKWFAPAPLPAWRALLFAALVDDPGDEEKRAYLLDLIKRLVANMADLPDADSMSEAQRILLSQFPNGLPTVFDPFCGGGSTLVEGQRLGLPTYGTDLNPVPALITRTLTELLPRVHGMQPLHARDAPRPGRKRPRGVSSARENSLFDASSGKHIYPEYEGIKADVSFYAALIRAQAWEKLQVYYPLHSDEKPIAWLWARTIKCPNPTCGIETVLTTSWWLSKKAGERAWIEPSVQDGQLVLRVISGQRAGEAPEPPKVGRGAAFVCVACPGVLDEAYVAAEGSAGRMGLRMTAVIVEKEGRRHHRAPSQDEIDAAASVPAIEDFPNIPLPNIPRWFSGPRFGLKHQADLYTRRQLLTLTTFAELVAQVHERVMKDGGSRDWADAVATLLGLALGRLAMSNSTQARVTVKSDGTTTRFNAAFGRNDVPMTWDFPELDAVGEGGTWASSLPTVLDSLVYAPSGNGQVRRADARSSSPPEPALVATDPPYFDAIGYADLSDYFYIWHRLALRDVHPDLYQTIAAPRHGELTAVAAHHSNNPAAARTYFIEGFTETFRNLQRSMAPDLPMLVVYASKEQKGGREEETRWSSILTAMVQADLEVTGTWPIHGTGSTRMIGQGTNAVATYVVMVCRPRPLTAGSCSLGEFNRSLRRELKPAVQDFQAAGILPVDLAQAAMGPGMQVYSRYRQVLDQAGKAVPVEQALRLISAALGEVLDEQEGELDPYSRFAVSWWERHGWTAAAFGEADHLARPQGISVDELKRAGVVGYPKPGFVAVLGAEPMDRTWTPNEDTRPTAWEAVHHLADRLIDGGGTRDAGRLMGELGTFRDSAQSLVYRLHAIAARKGWTRDQERYNALIGSWSDLLAISATEKDGLF</sequence>
<comment type="caution">
    <text evidence="3">The sequence shown here is derived from an EMBL/GenBank/DDBJ whole genome shotgun (WGS) entry which is preliminary data.</text>
</comment>
<dbReference type="EMBL" id="PYAX01000021">
    <property type="protein sequence ID" value="PSL51416.1"/>
    <property type="molecule type" value="Genomic_DNA"/>
</dbReference>
<organism evidence="3 4">
    <name type="scientific">Saccharothrix carnea</name>
    <dbReference type="NCBI Taxonomy" id="1280637"/>
    <lineage>
        <taxon>Bacteria</taxon>
        <taxon>Bacillati</taxon>
        <taxon>Actinomycetota</taxon>
        <taxon>Actinomycetes</taxon>
        <taxon>Pseudonocardiales</taxon>
        <taxon>Pseudonocardiaceae</taxon>
        <taxon>Saccharothrix</taxon>
    </lineage>
</organism>
<evidence type="ECO:0000256" key="1">
    <source>
        <dbReference type="SAM" id="MobiDB-lite"/>
    </source>
</evidence>
<evidence type="ECO:0000259" key="2">
    <source>
        <dbReference type="Pfam" id="PF06634"/>
    </source>
</evidence>
<dbReference type="GO" id="GO:0008168">
    <property type="term" value="F:methyltransferase activity"/>
    <property type="evidence" value="ECO:0007669"/>
    <property type="project" value="UniProtKB-KW"/>
</dbReference>
<dbReference type="InterPro" id="IPR009537">
    <property type="entry name" value="DUF1156"/>
</dbReference>
<dbReference type="InterPro" id="IPR029063">
    <property type="entry name" value="SAM-dependent_MTases_sf"/>
</dbReference>
<gene>
    <name evidence="3" type="ORF">B0I31_12145</name>
</gene>
<protein>
    <submittedName>
        <fullName evidence="3">Putative DNA methylase</fullName>
    </submittedName>
</protein>
<dbReference type="AlphaFoldDB" id="A0A2P8HYW9"/>
<dbReference type="PROSITE" id="PS00092">
    <property type="entry name" value="N6_MTASE"/>
    <property type="match status" value="1"/>
</dbReference>
<dbReference type="GO" id="GO:0032259">
    <property type="term" value="P:methylation"/>
    <property type="evidence" value="ECO:0007669"/>
    <property type="project" value="UniProtKB-KW"/>
</dbReference>
<proteinExistence type="predicted"/>
<dbReference type="Gene3D" id="3.40.50.150">
    <property type="entry name" value="Vaccinia Virus protein VP39"/>
    <property type="match status" value="1"/>
</dbReference>
<dbReference type="InterPro" id="IPR002052">
    <property type="entry name" value="DNA_methylase_N6_adenine_CS"/>
</dbReference>
<evidence type="ECO:0000313" key="3">
    <source>
        <dbReference type="EMBL" id="PSL51416.1"/>
    </source>
</evidence>
<accession>A0A2P8HYW9</accession>
<keyword evidence="3" id="KW-0489">Methyltransferase</keyword>
<feature type="region of interest" description="Disordered" evidence="1">
    <location>
        <begin position="143"/>
        <end position="168"/>
    </location>
</feature>
<dbReference type="Pfam" id="PF06634">
    <property type="entry name" value="DUF1156"/>
    <property type="match status" value="1"/>
</dbReference>
<dbReference type="Proteomes" id="UP000241118">
    <property type="component" value="Unassembled WGS sequence"/>
</dbReference>
<feature type="domain" description="DUF1156" evidence="2">
    <location>
        <begin position="1"/>
        <end position="51"/>
    </location>
</feature>
<dbReference type="SUPFAM" id="SSF53335">
    <property type="entry name" value="S-adenosyl-L-methionine-dependent methyltransferases"/>
    <property type="match status" value="1"/>
</dbReference>
<evidence type="ECO:0000313" key="4">
    <source>
        <dbReference type="Proteomes" id="UP000241118"/>
    </source>
</evidence>
<name>A0A2P8HYW9_SACCR</name>
<dbReference type="GO" id="GO:0003676">
    <property type="term" value="F:nucleic acid binding"/>
    <property type="evidence" value="ECO:0007669"/>
    <property type="project" value="InterPro"/>
</dbReference>
<keyword evidence="3" id="KW-0808">Transferase</keyword>